<dbReference type="InterPro" id="IPR022924">
    <property type="entry name" value="Cardiolipin_synthase"/>
</dbReference>
<feature type="transmembrane region" description="Helical" evidence="12">
    <location>
        <begin position="5"/>
        <end position="23"/>
    </location>
</feature>
<evidence type="ECO:0000256" key="4">
    <source>
        <dbReference type="ARBA" id="ARBA00022679"/>
    </source>
</evidence>
<sequence>MILSVLTVIYFINAIIAGITILLKPRDVAAIWAWLLVLIALPVFGFFLYLFFGRGLTDKKKFYLQQSDLRELENFQNFQEESFELYSQKMPTEEQQQFTDFFSSLNRMPLTKKNDVEIFTDGTEKFNALMADIKKAQHSIHIEYYAFVTDHIGTKILNLLEEKAAEGVEVRLLYDAFGSKGTKVHHLNELKKNGGFVQTFITSQKALLKFRLNYHDHRKIVVIDGKVGYIGGFNVADQYAGTTKKFGYWRDTHLRIQGPAASLLQMRFLMDWNVSSPEKNRVAYQLDYFFKLEALVPEANTSIQMIASGPNSDREQIKLAFIKLITSAKKRVWIQTPYLVPDDSVLAALKVAAASGVDVKIMIPDKPDHPFIYRATQYYGRLLMKENIEILIYNGGFLHAKTMIMDDEVCTVGSANQDIRSYKLNFEANAVLYDKKIIDQLEAIFLEDRKKCTTMTPEVVRDMSKWLIFKQQISRLFSPIL</sequence>
<evidence type="ECO:0000256" key="13">
    <source>
        <dbReference type="NCBIfam" id="TIGR04265"/>
    </source>
</evidence>
<reference evidence="15 16" key="1">
    <citation type="submission" date="2010-07" db="EMBL/GenBank/DDBJ databases">
        <authorList>
            <person name="Sid Ahmed O."/>
        </authorList>
    </citation>
    <scope>NUCLEOTIDE SEQUENCE [LARGE SCALE GENOMIC DNA]</scope>
    <source>
        <strain evidence="15 16">TX4248</strain>
    </source>
</reference>
<dbReference type="CDD" id="cd09112">
    <property type="entry name" value="PLDc_CLS_2"/>
    <property type="match status" value="1"/>
</dbReference>
<gene>
    <name evidence="15" type="ORF">HMPREF9498_00351</name>
</gene>
<accession>A0A125W9Z4</accession>
<keyword evidence="5 12" id="KW-0812">Transmembrane</keyword>
<evidence type="ECO:0000313" key="16">
    <source>
        <dbReference type="Proteomes" id="UP000004846"/>
    </source>
</evidence>
<proteinExistence type="inferred from homology"/>
<dbReference type="GO" id="GO:0016787">
    <property type="term" value="F:hydrolase activity"/>
    <property type="evidence" value="ECO:0007669"/>
    <property type="project" value="UniProtKB-KW"/>
</dbReference>
<dbReference type="GO" id="GO:0032049">
    <property type="term" value="P:cardiolipin biosynthetic process"/>
    <property type="evidence" value="ECO:0007669"/>
    <property type="project" value="UniProtKB-UniRule"/>
</dbReference>
<evidence type="ECO:0000259" key="14">
    <source>
        <dbReference type="PROSITE" id="PS50035"/>
    </source>
</evidence>
<dbReference type="HOGENOM" id="CLU_038053_1_1_9"/>
<keyword evidence="7 12" id="KW-1133">Transmembrane helix</keyword>
<dbReference type="Pfam" id="PF13091">
    <property type="entry name" value="PLDc_2"/>
    <property type="match status" value="2"/>
</dbReference>
<dbReference type="SMR" id="A0A125W9Z4"/>
<comment type="subcellular location">
    <subcellularLocation>
        <location evidence="1 12">Cell membrane</location>
        <topology evidence="1 12">Multi-pass membrane protein</topology>
    </subcellularLocation>
</comment>
<evidence type="ECO:0000256" key="7">
    <source>
        <dbReference type="ARBA" id="ARBA00022989"/>
    </source>
</evidence>
<feature type="active site" evidence="12">
    <location>
        <position position="217"/>
    </location>
</feature>
<evidence type="ECO:0000256" key="1">
    <source>
        <dbReference type="ARBA" id="ARBA00004651"/>
    </source>
</evidence>
<protein>
    <recommendedName>
        <fullName evidence="12 13">Cardiolipin synthase</fullName>
        <shortName evidence="12">CL synthase</shortName>
        <ecNumber evidence="12 13">2.7.8.-</ecNumber>
    </recommendedName>
</protein>
<dbReference type="PROSITE" id="PS50035">
    <property type="entry name" value="PLD"/>
    <property type="match status" value="2"/>
</dbReference>
<evidence type="ECO:0000256" key="3">
    <source>
        <dbReference type="ARBA" id="ARBA00022516"/>
    </source>
</evidence>
<keyword evidence="6" id="KW-0677">Repeat</keyword>
<dbReference type="CDD" id="cd09110">
    <property type="entry name" value="PLDc_CLS_1"/>
    <property type="match status" value="1"/>
</dbReference>
<dbReference type="RefSeq" id="WP_002361214.1">
    <property type="nucleotide sequence ID" value="NZ_GL454414.1"/>
</dbReference>
<dbReference type="InterPro" id="IPR001736">
    <property type="entry name" value="PLipase_D/transphosphatidylase"/>
</dbReference>
<dbReference type="GO" id="GO:0008808">
    <property type="term" value="F:cardiolipin synthase activity"/>
    <property type="evidence" value="ECO:0007669"/>
    <property type="project" value="UniProtKB-UniRule"/>
</dbReference>
<keyword evidence="11 12" id="KW-1208">Phospholipid metabolism</keyword>
<keyword evidence="9 12" id="KW-0472">Membrane</keyword>
<dbReference type="NCBIfam" id="TIGR04265">
    <property type="entry name" value="bac_cardiolipin"/>
    <property type="match status" value="1"/>
</dbReference>
<evidence type="ECO:0000256" key="2">
    <source>
        <dbReference type="ARBA" id="ARBA00022475"/>
    </source>
</evidence>
<comment type="function">
    <text evidence="12">Catalyzes the reversible phosphatidyl group transfer from one phosphatidylglycerol molecule to another to form cardiolipin (CL) (diphosphatidylglycerol) and glycerol.</text>
</comment>
<keyword evidence="4 12" id="KW-0808">Transferase</keyword>
<dbReference type="InterPro" id="IPR027379">
    <property type="entry name" value="CLS_N"/>
</dbReference>
<evidence type="ECO:0000256" key="10">
    <source>
        <dbReference type="ARBA" id="ARBA00023209"/>
    </source>
</evidence>
<keyword evidence="2 12" id="KW-1003">Cell membrane</keyword>
<keyword evidence="8 12" id="KW-0443">Lipid metabolism</keyword>
<dbReference type="HAMAP" id="MF_01916">
    <property type="entry name" value="Cardiolipin_synth_Cls"/>
    <property type="match status" value="1"/>
</dbReference>
<dbReference type="EMBL" id="AEBR01000008">
    <property type="protein sequence ID" value="EFM84006.1"/>
    <property type="molecule type" value="Genomic_DNA"/>
</dbReference>
<dbReference type="PANTHER" id="PTHR21248">
    <property type="entry name" value="CARDIOLIPIN SYNTHASE"/>
    <property type="match status" value="1"/>
</dbReference>
<comment type="caution">
    <text evidence="15">The sequence shown here is derived from an EMBL/GenBank/DDBJ whole genome shotgun (WGS) entry which is preliminary data.</text>
</comment>
<dbReference type="Pfam" id="PF13396">
    <property type="entry name" value="PLDc_N"/>
    <property type="match status" value="1"/>
</dbReference>
<dbReference type="GeneID" id="60892921"/>
<dbReference type="PANTHER" id="PTHR21248:SF22">
    <property type="entry name" value="PHOSPHOLIPASE D"/>
    <property type="match status" value="1"/>
</dbReference>
<feature type="active site" evidence="12">
    <location>
        <position position="224"/>
    </location>
</feature>
<dbReference type="Gene3D" id="3.30.870.10">
    <property type="entry name" value="Endonuclease Chain A"/>
    <property type="match status" value="2"/>
</dbReference>
<feature type="domain" description="PLD phosphodiesterase" evidence="14">
    <location>
        <begin position="394"/>
        <end position="421"/>
    </location>
</feature>
<dbReference type="SUPFAM" id="SSF56024">
    <property type="entry name" value="Phospholipase D/nuclease"/>
    <property type="match status" value="2"/>
</dbReference>
<keyword evidence="15" id="KW-0378">Hydrolase</keyword>
<feature type="active site" evidence="12">
    <location>
        <position position="406"/>
    </location>
</feature>
<keyword evidence="3 12" id="KW-0444">Lipid biosynthesis</keyword>
<dbReference type="InterPro" id="IPR030874">
    <property type="entry name" value="Cardiolipin_synth_Firmi"/>
</dbReference>
<keyword evidence="10 12" id="KW-0594">Phospholipid biosynthesis</keyword>
<evidence type="ECO:0000256" key="5">
    <source>
        <dbReference type="ARBA" id="ARBA00022692"/>
    </source>
</evidence>
<evidence type="ECO:0000313" key="15">
    <source>
        <dbReference type="EMBL" id="EFM84006.1"/>
    </source>
</evidence>
<dbReference type="GO" id="GO:0005886">
    <property type="term" value="C:plasma membrane"/>
    <property type="evidence" value="ECO:0007669"/>
    <property type="project" value="UniProtKB-SubCell"/>
</dbReference>
<evidence type="ECO:0000256" key="6">
    <source>
        <dbReference type="ARBA" id="ARBA00022737"/>
    </source>
</evidence>
<feature type="active site" evidence="12">
    <location>
        <position position="219"/>
    </location>
</feature>
<evidence type="ECO:0000256" key="11">
    <source>
        <dbReference type="ARBA" id="ARBA00023264"/>
    </source>
</evidence>
<comment type="similarity">
    <text evidence="12">Belongs to the phospholipase D family. Cardiolipin synthase subfamily.</text>
</comment>
<organism evidence="15 16">
    <name type="scientific">Enterococcus faecalis TX4248</name>
    <dbReference type="NCBI Taxonomy" id="749495"/>
    <lineage>
        <taxon>Bacteria</taxon>
        <taxon>Bacillati</taxon>
        <taxon>Bacillota</taxon>
        <taxon>Bacilli</taxon>
        <taxon>Lactobacillales</taxon>
        <taxon>Enterococcaceae</taxon>
        <taxon>Enterococcus</taxon>
    </lineage>
</organism>
<feature type="domain" description="PLD phosphodiesterase" evidence="14">
    <location>
        <begin position="212"/>
        <end position="239"/>
    </location>
</feature>
<feature type="active site" evidence="12">
    <location>
        <position position="401"/>
    </location>
</feature>
<dbReference type="FunFam" id="3.30.870.10:FF:000014">
    <property type="entry name" value="Cardiolipin synthase"/>
    <property type="match status" value="1"/>
</dbReference>
<dbReference type="Proteomes" id="UP000004846">
    <property type="component" value="Unassembled WGS sequence"/>
</dbReference>
<dbReference type="EC" id="2.7.8.-" evidence="12 13"/>
<evidence type="ECO:0000256" key="12">
    <source>
        <dbReference type="HAMAP-Rule" id="MF_01916"/>
    </source>
</evidence>
<feature type="transmembrane region" description="Helical" evidence="12">
    <location>
        <begin position="29"/>
        <end position="52"/>
    </location>
</feature>
<feature type="active site" evidence="12">
    <location>
        <position position="399"/>
    </location>
</feature>
<dbReference type="InterPro" id="IPR025202">
    <property type="entry name" value="PLD-like_dom"/>
</dbReference>
<dbReference type="AlphaFoldDB" id="A0A125W9Z4"/>
<name>A0A125W9Z4_ENTFL</name>
<evidence type="ECO:0000256" key="9">
    <source>
        <dbReference type="ARBA" id="ARBA00023136"/>
    </source>
</evidence>
<dbReference type="SMART" id="SM00155">
    <property type="entry name" value="PLDc"/>
    <property type="match status" value="2"/>
</dbReference>
<comment type="catalytic activity">
    <reaction evidence="12">
        <text>2 a 1,2-diacyl-sn-glycero-3-phospho-(1'-sn-glycerol) = a cardiolipin + glycerol</text>
        <dbReference type="Rhea" id="RHEA:31451"/>
        <dbReference type="ChEBI" id="CHEBI:17754"/>
        <dbReference type="ChEBI" id="CHEBI:62237"/>
        <dbReference type="ChEBI" id="CHEBI:64716"/>
    </reaction>
</comment>
<evidence type="ECO:0000256" key="8">
    <source>
        <dbReference type="ARBA" id="ARBA00023098"/>
    </source>
</evidence>